<dbReference type="RefSeq" id="WP_309805956.1">
    <property type="nucleotide sequence ID" value="NZ_JAVDRD010000009.1"/>
</dbReference>
<dbReference type="InterPro" id="IPR002656">
    <property type="entry name" value="Acyl_transf_3_dom"/>
</dbReference>
<dbReference type="EMBL" id="JAVDRD010000009">
    <property type="protein sequence ID" value="MDR6512368.1"/>
    <property type="molecule type" value="Genomic_DNA"/>
</dbReference>
<proteinExistence type="predicted"/>
<keyword evidence="1" id="KW-0472">Membrane</keyword>
<feature type="transmembrane region" description="Helical" evidence="1">
    <location>
        <begin position="88"/>
        <end position="109"/>
    </location>
</feature>
<dbReference type="PANTHER" id="PTHR23028:SF53">
    <property type="entry name" value="ACYL_TRANSF_3 DOMAIN-CONTAINING PROTEIN"/>
    <property type="match status" value="1"/>
</dbReference>
<accession>A0ABU1MQD6</accession>
<evidence type="ECO:0000259" key="2">
    <source>
        <dbReference type="Pfam" id="PF01757"/>
    </source>
</evidence>
<keyword evidence="4" id="KW-1185">Reference proteome</keyword>
<feature type="transmembrane region" description="Helical" evidence="1">
    <location>
        <begin position="281"/>
        <end position="301"/>
    </location>
</feature>
<feature type="domain" description="Acyltransferase 3" evidence="2">
    <location>
        <begin position="12"/>
        <end position="332"/>
    </location>
</feature>
<gene>
    <name evidence="3" type="ORF">J2792_003251</name>
</gene>
<feature type="transmembrane region" description="Helical" evidence="1">
    <location>
        <begin position="307"/>
        <end position="331"/>
    </location>
</feature>
<organism evidence="3 4">
    <name type="scientific">Novosphingobium capsulatum</name>
    <dbReference type="NCBI Taxonomy" id="13688"/>
    <lineage>
        <taxon>Bacteria</taxon>
        <taxon>Pseudomonadati</taxon>
        <taxon>Pseudomonadota</taxon>
        <taxon>Alphaproteobacteria</taxon>
        <taxon>Sphingomonadales</taxon>
        <taxon>Sphingomonadaceae</taxon>
        <taxon>Novosphingobium</taxon>
    </lineage>
</organism>
<keyword evidence="1" id="KW-1133">Transmembrane helix</keyword>
<dbReference type="InterPro" id="IPR050879">
    <property type="entry name" value="Acyltransferase_3"/>
</dbReference>
<feature type="transmembrane region" description="Helical" evidence="1">
    <location>
        <begin position="194"/>
        <end position="217"/>
    </location>
</feature>
<protein>
    <submittedName>
        <fullName evidence="3">Peptidoglycan/LPS O-acetylase OafA/YrhL</fullName>
    </submittedName>
</protein>
<feature type="transmembrane region" description="Helical" evidence="1">
    <location>
        <begin position="51"/>
        <end position="68"/>
    </location>
</feature>
<dbReference type="Pfam" id="PF01757">
    <property type="entry name" value="Acyl_transf_3"/>
    <property type="match status" value="1"/>
</dbReference>
<feature type="transmembrane region" description="Helical" evidence="1">
    <location>
        <begin position="252"/>
        <end position="269"/>
    </location>
</feature>
<feature type="transmembrane region" description="Helical" evidence="1">
    <location>
        <begin position="129"/>
        <end position="151"/>
    </location>
</feature>
<keyword evidence="1" id="KW-0812">Transmembrane</keyword>
<comment type="caution">
    <text evidence="3">The sequence shown here is derived from an EMBL/GenBank/DDBJ whole genome shotgun (WGS) entry which is preliminary data.</text>
</comment>
<dbReference type="Proteomes" id="UP001184150">
    <property type="component" value="Unassembled WGS sequence"/>
</dbReference>
<feature type="transmembrane region" description="Helical" evidence="1">
    <location>
        <begin position="229"/>
        <end position="246"/>
    </location>
</feature>
<evidence type="ECO:0000313" key="4">
    <source>
        <dbReference type="Proteomes" id="UP001184150"/>
    </source>
</evidence>
<evidence type="ECO:0000313" key="3">
    <source>
        <dbReference type="EMBL" id="MDR6512368.1"/>
    </source>
</evidence>
<sequence>MNGTSARQEKFLYLDGLRAIAILLVIIVHVSQAFPELPHRILQFFDFGKRGVQLFFVVSGYTLTKVYFGRGMDVAQFFTRRFFRIAPIFYLAGAVYIALGALGDFHYAARPNAFQVITTLLFIHGWFPSSINYVVPGGWSIGAEAMFYVLFPLLFATMSNRKVFLALAAFSYPLAMVVRLMLDRWGPGEGTDAAVFASYFFLVHLPAFASGCAVALIEPALQKRFAVNWRALFWVLLLAVPAMALTKATSNALLADLVFASLVLASALARPAFIESPLFTWIGRISFSVYLVHFLFLNALFLLQPRLVAAVGVPAGLVVGFAGVTVGSLLLSDVTHRFIEKPMIALGRRVDGMRERRKHGQGGIARG</sequence>
<dbReference type="PANTHER" id="PTHR23028">
    <property type="entry name" value="ACETYLTRANSFERASE"/>
    <property type="match status" value="1"/>
</dbReference>
<name>A0ABU1MQD6_9SPHN</name>
<reference evidence="3 4" key="1">
    <citation type="submission" date="2023-07" db="EMBL/GenBank/DDBJ databases">
        <title>Sorghum-associated microbial communities from plants grown in Nebraska, USA.</title>
        <authorList>
            <person name="Schachtman D."/>
        </authorList>
    </citation>
    <scope>NUCLEOTIDE SEQUENCE [LARGE SCALE GENOMIC DNA]</scope>
    <source>
        <strain evidence="3 4">DS1027</strain>
    </source>
</reference>
<evidence type="ECO:0000256" key="1">
    <source>
        <dbReference type="SAM" id="Phobius"/>
    </source>
</evidence>
<feature type="transmembrane region" description="Helical" evidence="1">
    <location>
        <begin position="12"/>
        <end position="31"/>
    </location>
</feature>
<feature type="transmembrane region" description="Helical" evidence="1">
    <location>
        <begin position="163"/>
        <end position="182"/>
    </location>
</feature>